<dbReference type="SMART" id="SM00220">
    <property type="entry name" value="S_TKc"/>
    <property type="match status" value="1"/>
</dbReference>
<reference evidence="7 8" key="1">
    <citation type="submission" date="2016-05" db="EMBL/GenBank/DDBJ databases">
        <title>First whole genome sequencing of Entamoeba histolytica HM1:IMSS-clone-6.</title>
        <authorList>
            <person name="Mukherjee Avik.K."/>
            <person name="Izumyama S."/>
            <person name="Nakada-Tsukui K."/>
            <person name="Nozaki T."/>
        </authorList>
    </citation>
    <scope>NUCLEOTIDE SEQUENCE [LARGE SCALE GENOMIC DNA]</scope>
    <source>
        <strain evidence="7 8">HM1:IMSS clone 6</strain>
    </source>
</reference>
<dbReference type="PROSITE" id="PS50011">
    <property type="entry name" value="PROTEIN_KINASE_DOM"/>
    <property type="match status" value="1"/>
</dbReference>
<dbReference type="FunFam" id="1.10.510.10:FF:001194">
    <property type="entry name" value="Calcium/calmodulin-dependent protein kinase type 1D, putative"/>
    <property type="match status" value="1"/>
</dbReference>
<dbReference type="VEuPathDB" id="AmoebaDB:EHI8A_092750"/>
<organism evidence="7 8">
    <name type="scientific">Entamoeba histolytica</name>
    <dbReference type="NCBI Taxonomy" id="5759"/>
    <lineage>
        <taxon>Eukaryota</taxon>
        <taxon>Amoebozoa</taxon>
        <taxon>Evosea</taxon>
        <taxon>Archamoebae</taxon>
        <taxon>Mastigamoebida</taxon>
        <taxon>Entamoebidae</taxon>
        <taxon>Entamoeba</taxon>
    </lineage>
</organism>
<comment type="caution">
    <text evidence="7">The sequence shown here is derived from an EMBL/GenBank/DDBJ whole genome shotgun (WGS) entry which is preliminary data.</text>
</comment>
<name>A0A5K1U225_ENTHI</name>
<dbReference type="SUPFAM" id="SSF56112">
    <property type="entry name" value="Protein kinase-like (PK-like)"/>
    <property type="match status" value="1"/>
</dbReference>
<dbReference type="PROSITE" id="PS00108">
    <property type="entry name" value="PROTEIN_KINASE_ST"/>
    <property type="match status" value="1"/>
</dbReference>
<dbReference type="GO" id="GO:0004674">
    <property type="term" value="F:protein serine/threonine kinase activity"/>
    <property type="evidence" value="ECO:0007669"/>
    <property type="project" value="UniProtKB-KW"/>
</dbReference>
<dbReference type="PANTHER" id="PTHR24347">
    <property type="entry name" value="SERINE/THREONINE-PROTEIN KINASE"/>
    <property type="match status" value="1"/>
</dbReference>
<dbReference type="InterPro" id="IPR000719">
    <property type="entry name" value="Prot_kinase_dom"/>
</dbReference>
<accession>A0A5K1U225</accession>
<evidence type="ECO:0000313" key="8">
    <source>
        <dbReference type="Proteomes" id="UP000078387"/>
    </source>
</evidence>
<dbReference type="OMA" id="MHANDIV"/>
<gene>
    <name evidence="7" type="ORF">CL6EHI_092530</name>
</gene>
<evidence type="ECO:0000256" key="5">
    <source>
        <dbReference type="SAM" id="MobiDB-lite"/>
    </source>
</evidence>
<dbReference type="InterPro" id="IPR008271">
    <property type="entry name" value="Ser/Thr_kinase_AS"/>
</dbReference>
<dbReference type="Proteomes" id="UP000078387">
    <property type="component" value="Unassembled WGS sequence"/>
</dbReference>
<dbReference type="EMBL" id="BDEQ01000001">
    <property type="protein sequence ID" value="GAT92486.1"/>
    <property type="molecule type" value="Genomic_DNA"/>
</dbReference>
<comment type="similarity">
    <text evidence="4">Belongs to the protein kinase superfamily.</text>
</comment>
<dbReference type="InterPro" id="IPR011009">
    <property type="entry name" value="Kinase-like_dom_sf"/>
</dbReference>
<dbReference type="VEuPathDB" id="AmoebaDB:EHI_092530"/>
<dbReference type="PROSITE" id="PS00107">
    <property type="entry name" value="PROTEIN_KINASE_ATP"/>
    <property type="match status" value="1"/>
</dbReference>
<evidence type="ECO:0000256" key="4">
    <source>
        <dbReference type="RuleBase" id="RU000304"/>
    </source>
</evidence>
<keyword evidence="7" id="KW-0418">Kinase</keyword>
<dbReference type="Pfam" id="PF00069">
    <property type="entry name" value="Pkinase"/>
    <property type="match status" value="1"/>
</dbReference>
<feature type="binding site" evidence="3">
    <location>
        <position position="142"/>
    </location>
    <ligand>
        <name>ATP</name>
        <dbReference type="ChEBI" id="CHEBI:30616"/>
    </ligand>
</feature>
<feature type="compositionally biased region" description="Low complexity" evidence="5">
    <location>
        <begin position="47"/>
        <end position="58"/>
    </location>
</feature>
<keyword evidence="4" id="KW-0723">Serine/threonine-protein kinase</keyword>
<dbReference type="GO" id="GO:0005524">
    <property type="term" value="F:ATP binding"/>
    <property type="evidence" value="ECO:0007669"/>
    <property type="project" value="UniProtKB-UniRule"/>
</dbReference>
<keyword evidence="7" id="KW-0808">Transferase</keyword>
<dbReference type="Gene3D" id="1.10.510.10">
    <property type="entry name" value="Transferase(Phosphotransferase) domain 1"/>
    <property type="match status" value="1"/>
</dbReference>
<evidence type="ECO:0000256" key="3">
    <source>
        <dbReference type="PROSITE-ProRule" id="PRU10141"/>
    </source>
</evidence>
<sequence length="397" mass="45655">MSISHVEKEKKLIKKTKETMETATWKPVRKRSNSTRSGIRLGMRKGTPSPSSTPQIQSPVVIESKEAPCVIESHKMDVKIHEPNQKTDEILQGKSRYADVQRQFTFCEVVGRGGFSVVHRAIYKKTHEVVALKIIDKKIVRKDQLETLSREIGFVKWCEHKYLLQVYDILEDDDYIYEVLEFAPGGNLFQRITKKPLTEQQAQWVGYQVASAVYYLHTQGICHRDLKPENILLMEKDGGFNIRLVDFGLAKKFTDDILKTPCGTFDYAPPEMLLHAPQYTQLCDIWSFGVTIFVSMCGYYPFDGNSLAENIEQMQSGDINFDDDEWEFISVECKDFIRRCLVADPTRRMNIEGVLTHQWLCGASVYSNPYFANLLKELSQQTMDKVVAPKKITIDRN</sequence>
<feature type="region of interest" description="Disordered" evidence="5">
    <location>
        <begin position="1"/>
        <end position="58"/>
    </location>
</feature>
<dbReference type="CDD" id="cd05117">
    <property type="entry name" value="STKc_CAMK"/>
    <property type="match status" value="1"/>
</dbReference>
<feature type="domain" description="Protein kinase" evidence="6">
    <location>
        <begin position="104"/>
        <end position="360"/>
    </location>
</feature>
<feature type="compositionally biased region" description="Basic and acidic residues" evidence="5">
    <location>
        <begin position="1"/>
        <end position="20"/>
    </location>
</feature>
<dbReference type="AlphaFoldDB" id="A0A5K1U225"/>
<evidence type="ECO:0000256" key="1">
    <source>
        <dbReference type="ARBA" id="ARBA00022741"/>
    </source>
</evidence>
<keyword evidence="2 3" id="KW-0067">ATP-binding</keyword>
<dbReference type="VEuPathDB" id="AmoebaDB:EHI7A_085360"/>
<evidence type="ECO:0000259" key="6">
    <source>
        <dbReference type="PROSITE" id="PS50011"/>
    </source>
</evidence>
<evidence type="ECO:0000313" key="7">
    <source>
        <dbReference type="EMBL" id="GAT92486.1"/>
    </source>
</evidence>
<dbReference type="VEuPathDB" id="AmoebaDB:EHI5A_113650"/>
<keyword evidence="1 3" id="KW-0547">Nucleotide-binding</keyword>
<protein>
    <submittedName>
        <fullName evidence="7">Protein kinase putative</fullName>
    </submittedName>
</protein>
<dbReference type="VEuPathDB" id="AmoebaDB:KM1_161310"/>
<dbReference type="InterPro" id="IPR017441">
    <property type="entry name" value="Protein_kinase_ATP_BS"/>
</dbReference>
<evidence type="ECO:0000256" key="2">
    <source>
        <dbReference type="ARBA" id="ARBA00022840"/>
    </source>
</evidence>
<proteinExistence type="inferred from homology"/>